<comment type="caution">
    <text evidence="1">The sequence shown here is derived from an EMBL/GenBank/DDBJ whole genome shotgun (WGS) entry which is preliminary data.</text>
</comment>
<dbReference type="AlphaFoldDB" id="A0A1B9ATW8"/>
<dbReference type="EMBL" id="MAYT01000023">
    <property type="protein sequence ID" value="OCA87332.1"/>
    <property type="molecule type" value="Genomic_DNA"/>
</dbReference>
<organism evidence="1 2">
    <name type="scientific">Pseudobacillus wudalianchiensis</name>
    <dbReference type="NCBI Taxonomy" id="1743143"/>
    <lineage>
        <taxon>Bacteria</taxon>
        <taxon>Bacillati</taxon>
        <taxon>Bacillota</taxon>
        <taxon>Bacilli</taxon>
        <taxon>Bacillales</taxon>
        <taxon>Bacillaceae</taxon>
        <taxon>Pseudobacillus</taxon>
    </lineage>
</organism>
<gene>
    <name evidence="1" type="ORF">A8F95_08800</name>
</gene>
<evidence type="ECO:0000313" key="2">
    <source>
        <dbReference type="Proteomes" id="UP000092578"/>
    </source>
</evidence>
<sequence length="259" mass="29566">MSQSYQELTKISREFKDLSGDLLRSTTSTFDSSLNFLKSFCEENEVIQEILKPIVENEYDTNQWFEKAVNQRSSMVGSGDATLPNKKIDALKVIYDLLWSTNPQDTLIHFGHATMFTKKYNDQLRKVNDSIVTIFIRFIIRELEEKIELVKPQNNQNVNNWIFNAPTNYANQSTDFTQNIQINNPEVSELLAQMRSVIDSDTSLDSAEKVDAFDTIDMLEEETSKQTPSKRKVEKLIALLPTVDSVLSIGEKIIGIIPS</sequence>
<evidence type="ECO:0000313" key="1">
    <source>
        <dbReference type="EMBL" id="OCA87332.1"/>
    </source>
</evidence>
<dbReference type="Proteomes" id="UP000092578">
    <property type="component" value="Unassembled WGS sequence"/>
</dbReference>
<dbReference type="RefSeq" id="WP_065410781.1">
    <property type="nucleotide sequence ID" value="NZ_MAYT01000023.1"/>
</dbReference>
<proteinExistence type="predicted"/>
<name>A0A1B9ATW8_9BACI</name>
<keyword evidence="2" id="KW-1185">Reference proteome</keyword>
<reference evidence="2" key="1">
    <citation type="submission" date="2016-05" db="EMBL/GenBank/DDBJ databases">
        <authorList>
            <person name="Liu B."/>
            <person name="Wang J."/>
            <person name="Zhu Y."/>
            <person name="Liu G."/>
            <person name="Chen Q."/>
            <person name="Chen Z."/>
            <person name="Lan J."/>
            <person name="Che J."/>
            <person name="Ge C."/>
            <person name="Shi H."/>
            <person name="Pan Z."/>
            <person name="Liu X."/>
        </authorList>
    </citation>
    <scope>NUCLEOTIDE SEQUENCE [LARGE SCALE GENOMIC DNA]</scope>
    <source>
        <strain evidence="2">FJAT-27215</strain>
    </source>
</reference>
<protein>
    <submittedName>
        <fullName evidence="1">Uncharacterized protein</fullName>
    </submittedName>
</protein>
<accession>A0A1B9ATW8</accession>